<dbReference type="EMBL" id="CP034086">
    <property type="protein sequence ID" value="AZG78450.1"/>
    <property type="molecule type" value="Genomic_DNA"/>
</dbReference>
<evidence type="ECO:0000313" key="2">
    <source>
        <dbReference type="Proteomes" id="UP000273982"/>
    </source>
</evidence>
<dbReference type="NCBIfam" id="TIGR02126">
    <property type="entry name" value="phgtail_TP901_1"/>
    <property type="match status" value="1"/>
</dbReference>
<evidence type="ECO:0000313" key="1">
    <source>
        <dbReference type="EMBL" id="AZG78450.1"/>
    </source>
</evidence>
<protein>
    <submittedName>
        <fullName evidence="1">Phage major tail protein, TP901-1 family</fullName>
    </submittedName>
</protein>
<dbReference type="RefSeq" id="WP_124739990.1">
    <property type="nucleotide sequence ID" value="NZ_CP034086.1"/>
</dbReference>
<accession>A0A3G8MB96</accession>
<dbReference type="Pfam" id="PF06199">
    <property type="entry name" value="Phage_tail_2"/>
    <property type="match status" value="1"/>
</dbReference>
<dbReference type="InterPro" id="IPR011855">
    <property type="entry name" value="Phgtail_TP901_1"/>
</dbReference>
<organism evidence="1 2">
    <name type="scientific">Methylocystis rosea</name>
    <dbReference type="NCBI Taxonomy" id="173366"/>
    <lineage>
        <taxon>Bacteria</taxon>
        <taxon>Pseudomonadati</taxon>
        <taxon>Pseudomonadota</taxon>
        <taxon>Alphaproteobacteria</taxon>
        <taxon>Hyphomicrobiales</taxon>
        <taxon>Methylocystaceae</taxon>
        <taxon>Methylocystis</taxon>
    </lineage>
</organism>
<dbReference type="KEGG" id="mros:EHO51_01280"/>
<dbReference type="Proteomes" id="UP000273982">
    <property type="component" value="Chromosome"/>
</dbReference>
<dbReference type="InterPro" id="IPR022344">
    <property type="entry name" value="GTA_major-tail"/>
</dbReference>
<dbReference type="PRINTS" id="PR01996">
    <property type="entry name" value="MTP1FAMILY"/>
</dbReference>
<name>A0A3G8MB96_9HYPH</name>
<proteinExistence type="predicted"/>
<gene>
    <name evidence="1" type="ORF">EHO51_01280</name>
</gene>
<reference evidence="1 2" key="1">
    <citation type="submission" date="2018-11" db="EMBL/GenBank/DDBJ databases">
        <title>Genome squencing of methanotrophic bacteria isolated from alkaline groundwater in Korea.</title>
        <authorList>
            <person name="Nguyen L.N."/>
        </authorList>
    </citation>
    <scope>NUCLEOTIDE SEQUENCE [LARGE SCALE GENOMIC DNA]</scope>
    <source>
        <strain evidence="1 2">GW6</strain>
    </source>
</reference>
<sequence>MAAQKGKDLLLKIHDGASFVTVAGLRTRRLALNADTVDVTDAESSGRWRELLDGGGLRRASVSGTGVFKDQPSDALLRQTFFDGVLREWQIIIPDFGALSGLFQIANLDYRGEYSAEVTFDISLESAGVLAFAAL</sequence>
<dbReference type="AlphaFoldDB" id="A0A3G8MB96"/>